<evidence type="ECO:0000256" key="8">
    <source>
        <dbReference type="ARBA" id="ARBA00023180"/>
    </source>
</evidence>
<evidence type="ECO:0000256" key="6">
    <source>
        <dbReference type="ARBA" id="ARBA00023157"/>
    </source>
</evidence>
<feature type="compositionally biased region" description="Low complexity" evidence="9">
    <location>
        <begin position="93"/>
        <end position="106"/>
    </location>
</feature>
<feature type="region of interest" description="Disordered" evidence="9">
    <location>
        <begin position="85"/>
        <end position="106"/>
    </location>
</feature>
<keyword evidence="5 10" id="KW-0472">Membrane</keyword>
<comment type="subcellular location">
    <subcellularLocation>
        <location evidence="1">Membrane</location>
        <topology evidence="1">Single-pass membrane protein</topology>
    </subcellularLocation>
</comment>
<evidence type="ECO:0000256" key="7">
    <source>
        <dbReference type="ARBA" id="ARBA00023170"/>
    </source>
</evidence>
<organism evidence="12 13">
    <name type="scientific">Ranitomeya imitator</name>
    <name type="common">mimic poison frog</name>
    <dbReference type="NCBI Taxonomy" id="111125"/>
    <lineage>
        <taxon>Eukaryota</taxon>
        <taxon>Metazoa</taxon>
        <taxon>Chordata</taxon>
        <taxon>Craniata</taxon>
        <taxon>Vertebrata</taxon>
        <taxon>Euteleostomi</taxon>
        <taxon>Amphibia</taxon>
        <taxon>Batrachia</taxon>
        <taxon>Anura</taxon>
        <taxon>Neobatrachia</taxon>
        <taxon>Hyloidea</taxon>
        <taxon>Dendrobatidae</taxon>
        <taxon>Dendrobatinae</taxon>
        <taxon>Ranitomeya</taxon>
    </lineage>
</organism>
<evidence type="ECO:0000256" key="3">
    <source>
        <dbReference type="ARBA" id="ARBA00022737"/>
    </source>
</evidence>
<protein>
    <recommendedName>
        <fullName evidence="14">Tumor necrosis factor receptor superfamily member 27</fullName>
    </recommendedName>
</protein>
<dbReference type="PANTHER" id="PTHR12120:SF8">
    <property type="entry name" value="TUMOR NECROSIS FACTOR RECEPTOR SUPERFAMILY MEMBER 27"/>
    <property type="match status" value="1"/>
</dbReference>
<proteinExistence type="predicted"/>
<dbReference type="PANTHER" id="PTHR12120">
    <property type="entry name" value="TNFR-CYS DOMAIN-CONTAINING PROTEIN"/>
    <property type="match status" value="1"/>
</dbReference>
<feature type="compositionally biased region" description="Polar residues" evidence="9">
    <location>
        <begin position="302"/>
        <end position="324"/>
    </location>
</feature>
<gene>
    <name evidence="12" type="ORF">RIMI_LOCUS13880349</name>
</gene>
<evidence type="ECO:0000256" key="4">
    <source>
        <dbReference type="ARBA" id="ARBA00022989"/>
    </source>
</evidence>
<dbReference type="Proteomes" id="UP001176940">
    <property type="component" value="Unassembled WGS sequence"/>
</dbReference>
<feature type="region of interest" description="Disordered" evidence="9">
    <location>
        <begin position="302"/>
        <end position="338"/>
    </location>
</feature>
<keyword evidence="13" id="KW-1185">Reference proteome</keyword>
<keyword evidence="8" id="KW-0325">Glycoprotein</keyword>
<evidence type="ECO:0000256" key="2">
    <source>
        <dbReference type="ARBA" id="ARBA00022692"/>
    </source>
</evidence>
<evidence type="ECO:0008006" key="14">
    <source>
        <dbReference type="Google" id="ProtNLM"/>
    </source>
</evidence>
<dbReference type="InterPro" id="IPR047526">
    <property type="entry name" value="TNR19/27/EDAR"/>
</dbReference>
<keyword evidence="6" id="KW-1015">Disulfide bond</keyword>
<feature type="signal peptide" evidence="11">
    <location>
        <begin position="1"/>
        <end position="23"/>
    </location>
</feature>
<accession>A0ABN9LXK8</accession>
<feature type="transmembrane region" description="Helical" evidence="10">
    <location>
        <begin position="111"/>
        <end position="140"/>
    </location>
</feature>
<keyword evidence="7" id="KW-0675">Receptor</keyword>
<dbReference type="EMBL" id="CAUEEQ010034953">
    <property type="protein sequence ID" value="CAJ0952454.1"/>
    <property type="molecule type" value="Genomic_DNA"/>
</dbReference>
<keyword evidence="11" id="KW-0732">Signal</keyword>
<feature type="chain" id="PRO_5046845627" description="Tumor necrosis factor receptor superfamily member 27" evidence="11">
    <location>
        <begin position="24"/>
        <end position="338"/>
    </location>
</feature>
<keyword evidence="2 10" id="KW-0812">Transmembrane</keyword>
<sequence>MILFALAAAAWHWLLQDIVPVYQIKGISKLVKLCLPKVQCFCDSLTSPPSERQVIPLLWARLQAFKTRIGGFRELECFPCTAHTPRTESQCYPKSGPGQPTSTTPSPRDPVLLVAIIMVALSLILVTLVTFSVICCGRFLKRQFHRVFRRSQDFVGQPGQLDEGRGECAHCPSEQQIPPCCFGTTGISGQVQGQLEEVNVISKINTSNSCTVATALCSLPPSMEIYAIPSPPVKSHYSRSVSETQPLIRNSGCSDCFSGCGASAESNQGVVEPPPAQTHSCASEKQHWSHAPVECTELDLENFSSEDPSQAHSRISESHQTCSCPTPAASGTGKCQIS</sequence>
<comment type="caution">
    <text evidence="12">The sequence shown here is derived from an EMBL/GenBank/DDBJ whole genome shotgun (WGS) entry which is preliminary data.</text>
</comment>
<name>A0ABN9LXK8_9NEOB</name>
<keyword evidence="3" id="KW-0677">Repeat</keyword>
<evidence type="ECO:0000256" key="5">
    <source>
        <dbReference type="ARBA" id="ARBA00023136"/>
    </source>
</evidence>
<evidence type="ECO:0000256" key="9">
    <source>
        <dbReference type="SAM" id="MobiDB-lite"/>
    </source>
</evidence>
<evidence type="ECO:0000313" key="12">
    <source>
        <dbReference type="EMBL" id="CAJ0952454.1"/>
    </source>
</evidence>
<evidence type="ECO:0000256" key="10">
    <source>
        <dbReference type="SAM" id="Phobius"/>
    </source>
</evidence>
<evidence type="ECO:0000256" key="1">
    <source>
        <dbReference type="ARBA" id="ARBA00004167"/>
    </source>
</evidence>
<reference evidence="12" key="1">
    <citation type="submission" date="2023-07" db="EMBL/GenBank/DDBJ databases">
        <authorList>
            <person name="Stuckert A."/>
        </authorList>
    </citation>
    <scope>NUCLEOTIDE SEQUENCE</scope>
</reference>
<evidence type="ECO:0000256" key="11">
    <source>
        <dbReference type="SAM" id="SignalP"/>
    </source>
</evidence>
<evidence type="ECO:0000313" key="13">
    <source>
        <dbReference type="Proteomes" id="UP001176940"/>
    </source>
</evidence>
<keyword evidence="4 10" id="KW-1133">Transmembrane helix</keyword>